<feature type="domain" description="BFD-like [2Fe-2S]-binding" evidence="1">
    <location>
        <begin position="17"/>
        <end position="68"/>
    </location>
</feature>
<protein>
    <submittedName>
        <fullName evidence="2">(2Fe-2S)-binding protein</fullName>
    </submittedName>
</protein>
<sequence length="73" mass="7962">MENNNLNQEILDKITKVCVCKAVSRATIKEVISNGAHTVEDVSRVTGACNGGCKGFRCKDKIQSLIDEHLNSN</sequence>
<reference evidence="2 3" key="1">
    <citation type="submission" date="2020-08" db="EMBL/GenBank/DDBJ databases">
        <title>Genome public.</title>
        <authorList>
            <person name="Liu C."/>
            <person name="Sun Q."/>
        </authorList>
    </citation>
    <scope>NUCLEOTIDE SEQUENCE [LARGE SCALE GENOMIC DNA]</scope>
    <source>
        <strain evidence="2 3">NSJ-6</strain>
    </source>
</reference>
<dbReference type="RefSeq" id="WP_032116890.1">
    <property type="nucleotide sequence ID" value="NZ_JACOOO010000031.1"/>
</dbReference>
<dbReference type="Gene3D" id="1.10.10.1100">
    <property type="entry name" value="BFD-like [2Fe-2S]-binding domain"/>
    <property type="match status" value="1"/>
</dbReference>
<comment type="caution">
    <text evidence="2">The sequence shown here is derived from an EMBL/GenBank/DDBJ whole genome shotgun (WGS) entry which is preliminary data.</text>
</comment>
<evidence type="ECO:0000313" key="3">
    <source>
        <dbReference type="Proteomes" id="UP000596929"/>
    </source>
</evidence>
<name>A0ABR7DEQ0_9CLOT</name>
<evidence type="ECO:0000259" key="1">
    <source>
        <dbReference type="Pfam" id="PF04324"/>
    </source>
</evidence>
<organism evidence="2 3">
    <name type="scientific">Clostridium hominis</name>
    <dbReference type="NCBI Taxonomy" id="2763036"/>
    <lineage>
        <taxon>Bacteria</taxon>
        <taxon>Bacillati</taxon>
        <taxon>Bacillota</taxon>
        <taxon>Clostridia</taxon>
        <taxon>Eubacteriales</taxon>
        <taxon>Clostridiaceae</taxon>
        <taxon>Clostridium</taxon>
    </lineage>
</organism>
<dbReference type="InterPro" id="IPR007419">
    <property type="entry name" value="BFD-like_2Fe2S-bd_dom"/>
</dbReference>
<dbReference type="EMBL" id="JACOOO010000031">
    <property type="protein sequence ID" value="MBC5629909.1"/>
    <property type="molecule type" value="Genomic_DNA"/>
</dbReference>
<gene>
    <name evidence="2" type="ORF">H8S20_13585</name>
</gene>
<proteinExistence type="predicted"/>
<dbReference type="InterPro" id="IPR041854">
    <property type="entry name" value="BFD-like_2Fe2S-bd_dom_sf"/>
</dbReference>
<evidence type="ECO:0000313" key="2">
    <source>
        <dbReference type="EMBL" id="MBC5629909.1"/>
    </source>
</evidence>
<accession>A0ABR7DEQ0</accession>
<keyword evidence="3" id="KW-1185">Reference proteome</keyword>
<dbReference type="Proteomes" id="UP000596929">
    <property type="component" value="Unassembled WGS sequence"/>
</dbReference>
<dbReference type="Pfam" id="PF04324">
    <property type="entry name" value="Fer2_BFD"/>
    <property type="match status" value="1"/>
</dbReference>